<proteinExistence type="inferred from homology"/>
<dbReference type="SUPFAM" id="SSF57850">
    <property type="entry name" value="RING/U-box"/>
    <property type="match status" value="1"/>
</dbReference>
<comment type="catalytic activity">
    <reaction evidence="1">
        <text>S-ubiquitinyl-[E2 ubiquitin-conjugating enzyme]-L-cysteine + [acceptor protein]-L-lysine = [E2 ubiquitin-conjugating enzyme]-L-cysteine + N(6)-ubiquitinyl-[acceptor protein]-L-lysine.</text>
        <dbReference type="EC" id="2.3.2.27"/>
    </reaction>
</comment>
<dbReference type="Proteomes" id="UP001497457">
    <property type="component" value="Chromosome 17b"/>
</dbReference>
<dbReference type="Gene3D" id="3.30.40.10">
    <property type="entry name" value="Zinc/RING finger domain, C3HC4 (zinc finger)"/>
    <property type="match status" value="1"/>
</dbReference>
<evidence type="ECO:0000256" key="2">
    <source>
        <dbReference type="ARBA" id="ARBA00012483"/>
    </source>
</evidence>
<evidence type="ECO:0000256" key="3">
    <source>
        <dbReference type="ARBA" id="ARBA00022723"/>
    </source>
</evidence>
<dbReference type="GO" id="GO:0008270">
    <property type="term" value="F:zinc ion binding"/>
    <property type="evidence" value="ECO:0007669"/>
    <property type="project" value="UniProtKB-KW"/>
</dbReference>
<dbReference type="AlphaFoldDB" id="A0ABC8YN58"/>
<accession>A0ABC8YN58</accession>
<comment type="similarity">
    <text evidence="6">Belongs to the RING-type zinc finger family. ATL subfamily.</text>
</comment>
<dbReference type="InterPro" id="IPR013083">
    <property type="entry name" value="Znf_RING/FYVE/PHD"/>
</dbReference>
<keyword evidence="5" id="KW-0862">Zinc</keyword>
<dbReference type="GO" id="GO:0061630">
    <property type="term" value="F:ubiquitin protein ligase activity"/>
    <property type="evidence" value="ECO:0007669"/>
    <property type="project" value="UniProtKB-EC"/>
</dbReference>
<dbReference type="Pfam" id="PF13639">
    <property type="entry name" value="zf-RING_2"/>
    <property type="match status" value="1"/>
</dbReference>
<evidence type="ECO:0000256" key="5">
    <source>
        <dbReference type="ARBA" id="ARBA00022833"/>
    </source>
</evidence>
<keyword evidence="10" id="KW-1185">Reference proteome</keyword>
<gene>
    <name evidence="9" type="ORF">URODEC1_LOCUS35649</name>
</gene>
<keyword evidence="3" id="KW-0479">Metal-binding</keyword>
<evidence type="ECO:0000313" key="9">
    <source>
        <dbReference type="EMBL" id="CAL4945726.1"/>
    </source>
</evidence>
<keyword evidence="4 7" id="KW-0863">Zinc-finger</keyword>
<evidence type="ECO:0000256" key="6">
    <source>
        <dbReference type="ARBA" id="ARBA00024209"/>
    </source>
</evidence>
<dbReference type="SMART" id="SM00184">
    <property type="entry name" value="RING"/>
    <property type="match status" value="1"/>
</dbReference>
<dbReference type="EMBL" id="OZ075127">
    <property type="protein sequence ID" value="CAL4945726.1"/>
    <property type="molecule type" value="Genomic_DNA"/>
</dbReference>
<dbReference type="PANTHER" id="PTHR14155">
    <property type="entry name" value="RING FINGER DOMAIN-CONTAINING"/>
    <property type="match status" value="1"/>
</dbReference>
<dbReference type="EC" id="2.3.2.27" evidence="2"/>
<reference evidence="9 10" key="2">
    <citation type="submission" date="2024-10" db="EMBL/GenBank/DDBJ databases">
        <authorList>
            <person name="Ryan C."/>
        </authorList>
    </citation>
    <scope>NUCLEOTIDE SEQUENCE [LARGE SCALE GENOMIC DNA]</scope>
</reference>
<dbReference type="PROSITE" id="PS50089">
    <property type="entry name" value="ZF_RING_2"/>
    <property type="match status" value="1"/>
</dbReference>
<dbReference type="PANTHER" id="PTHR14155:SF627">
    <property type="entry name" value="OS06G0192800 PROTEIN"/>
    <property type="match status" value="1"/>
</dbReference>
<evidence type="ECO:0000256" key="4">
    <source>
        <dbReference type="ARBA" id="ARBA00022771"/>
    </source>
</evidence>
<sequence>MDAAAAMPMPTNKYITAETTRLNLVPLPDDEPSKLVLDLAVTETHEWFGIGGRRGRLRRPRRLSRNMRLPLAAASAGGDPDYLRSAGDCRRLISQTITHLLGEEEAFRWLTAAHWDAAVPRGVEYGIAARAGSVVPGGGPCACEVSIRVRAEFVYSEAEELMSACAEAADMQVWRSASGGGGAAPPCSVCLEEMAPEAELRLPGCAHGFHRECIGRWFEKASTCPVCRHDKLGFLPPDYMAVHDMMLSDPEGSC</sequence>
<protein>
    <recommendedName>
        <fullName evidence="2">RING-type E3 ubiquitin transferase</fullName>
        <ecNumber evidence="2">2.3.2.27</ecNumber>
    </recommendedName>
</protein>
<reference evidence="10" key="1">
    <citation type="submission" date="2024-06" db="EMBL/GenBank/DDBJ databases">
        <authorList>
            <person name="Ryan C."/>
        </authorList>
    </citation>
    <scope>NUCLEOTIDE SEQUENCE [LARGE SCALE GENOMIC DNA]</scope>
</reference>
<dbReference type="InterPro" id="IPR001841">
    <property type="entry name" value="Znf_RING"/>
</dbReference>
<evidence type="ECO:0000313" key="10">
    <source>
        <dbReference type="Proteomes" id="UP001497457"/>
    </source>
</evidence>
<evidence type="ECO:0000259" key="8">
    <source>
        <dbReference type="PROSITE" id="PS50089"/>
    </source>
</evidence>
<dbReference type="InterPro" id="IPR053238">
    <property type="entry name" value="RING-H2_zinc_finger"/>
</dbReference>
<name>A0ABC8YN58_9POAL</name>
<evidence type="ECO:0000256" key="1">
    <source>
        <dbReference type="ARBA" id="ARBA00000900"/>
    </source>
</evidence>
<dbReference type="CDD" id="cd16454">
    <property type="entry name" value="RING-H2_PA-TM-RING"/>
    <property type="match status" value="1"/>
</dbReference>
<organism evidence="9 10">
    <name type="scientific">Urochloa decumbens</name>
    <dbReference type="NCBI Taxonomy" id="240449"/>
    <lineage>
        <taxon>Eukaryota</taxon>
        <taxon>Viridiplantae</taxon>
        <taxon>Streptophyta</taxon>
        <taxon>Embryophyta</taxon>
        <taxon>Tracheophyta</taxon>
        <taxon>Spermatophyta</taxon>
        <taxon>Magnoliopsida</taxon>
        <taxon>Liliopsida</taxon>
        <taxon>Poales</taxon>
        <taxon>Poaceae</taxon>
        <taxon>PACMAD clade</taxon>
        <taxon>Panicoideae</taxon>
        <taxon>Panicodae</taxon>
        <taxon>Paniceae</taxon>
        <taxon>Melinidinae</taxon>
        <taxon>Urochloa</taxon>
    </lineage>
</organism>
<evidence type="ECO:0000256" key="7">
    <source>
        <dbReference type="PROSITE-ProRule" id="PRU00175"/>
    </source>
</evidence>
<feature type="domain" description="RING-type" evidence="8">
    <location>
        <begin position="187"/>
        <end position="228"/>
    </location>
</feature>